<protein>
    <recommendedName>
        <fullName evidence="5">Aspartate/glutamate/uridylate kinase domain-containing protein</fullName>
    </recommendedName>
</protein>
<dbReference type="InterPro" id="IPR036393">
    <property type="entry name" value="AceGlu_kinase-like_sf"/>
</dbReference>
<evidence type="ECO:0000256" key="2">
    <source>
        <dbReference type="ARBA" id="ARBA00022741"/>
    </source>
</evidence>
<dbReference type="GO" id="GO:0016301">
    <property type="term" value="F:kinase activity"/>
    <property type="evidence" value="ECO:0007669"/>
    <property type="project" value="UniProtKB-KW"/>
</dbReference>
<dbReference type="GO" id="GO:0016114">
    <property type="term" value="P:terpenoid biosynthetic process"/>
    <property type="evidence" value="ECO:0007669"/>
    <property type="project" value="TreeGrafter"/>
</dbReference>
<dbReference type="AlphaFoldDB" id="A0A8B3FSC1"/>
<reference evidence="6 7" key="1">
    <citation type="submission" date="2018-10" db="EMBL/GenBank/DDBJ databases">
        <title>Propionibacterium australiense Genome Sequencing and Assembly.</title>
        <authorList>
            <person name="Bernier A.-M."/>
            <person name="Bernard K."/>
        </authorList>
    </citation>
    <scope>NUCLEOTIDE SEQUENCE [LARGE SCALE GENOMIC DNA]</scope>
    <source>
        <strain evidence="6 7">NML98A078</strain>
    </source>
</reference>
<feature type="domain" description="Aspartate/glutamate/uridylate kinase" evidence="5">
    <location>
        <begin position="25"/>
        <end position="249"/>
    </location>
</feature>
<dbReference type="Proteomes" id="UP000279336">
    <property type="component" value="Unassembled WGS sequence"/>
</dbReference>
<sequence>MLISTDRNQWDSAECRAAMTPRAPIVVKLGGSLISNTVANSAILLEERLADLCAQLPLDRPVFVAHGTGSFGKPAAIEFGYLDRMLSDDMGRVVSHVNQLLLELELAVYRQLELHGLNPFRISLLDWSHVPSAQMTRQLELLIMRGHTPVVGGGFIVTDIGYEVLSSDDIAVGAALALRASDVVFAINAPGVYDGTTPDHRVYESINVADLARLTGIPDMTGDCTGGIAAKLRVAARAASAGIRTLIVDGRAPQSLSDALAGRSFQGTELFSLTKDTACAVS</sequence>
<organism evidence="6 7">
    <name type="scientific">Propionibacterium australiense</name>
    <dbReference type="NCBI Taxonomy" id="119981"/>
    <lineage>
        <taxon>Bacteria</taxon>
        <taxon>Bacillati</taxon>
        <taxon>Actinomycetota</taxon>
        <taxon>Actinomycetes</taxon>
        <taxon>Propionibacteriales</taxon>
        <taxon>Propionibacteriaceae</taxon>
        <taxon>Propionibacterium</taxon>
    </lineage>
</organism>
<gene>
    <name evidence="6" type="ORF">D7U36_07410</name>
</gene>
<dbReference type="Pfam" id="PF00696">
    <property type="entry name" value="AA_kinase"/>
    <property type="match status" value="1"/>
</dbReference>
<dbReference type="GO" id="GO:0005829">
    <property type="term" value="C:cytosol"/>
    <property type="evidence" value="ECO:0007669"/>
    <property type="project" value="TreeGrafter"/>
</dbReference>
<keyword evidence="4" id="KW-0067">ATP-binding</keyword>
<evidence type="ECO:0000313" key="7">
    <source>
        <dbReference type="Proteomes" id="UP000279336"/>
    </source>
</evidence>
<evidence type="ECO:0000259" key="5">
    <source>
        <dbReference type="Pfam" id="PF00696"/>
    </source>
</evidence>
<dbReference type="InterPro" id="IPR001048">
    <property type="entry name" value="Asp/Glu/Uridylate_kinase"/>
</dbReference>
<proteinExistence type="predicted"/>
<dbReference type="GO" id="GO:0102043">
    <property type="term" value="F:isopentenyl phosphate kinase activity"/>
    <property type="evidence" value="ECO:0007669"/>
    <property type="project" value="TreeGrafter"/>
</dbReference>
<evidence type="ECO:0000256" key="1">
    <source>
        <dbReference type="ARBA" id="ARBA00022679"/>
    </source>
</evidence>
<dbReference type="EMBL" id="RCIW01000010">
    <property type="protein sequence ID" value="RLP09617.1"/>
    <property type="molecule type" value="Genomic_DNA"/>
</dbReference>
<keyword evidence="3" id="KW-0418">Kinase</keyword>
<dbReference type="Gene3D" id="3.40.1160.10">
    <property type="entry name" value="Acetylglutamate kinase-like"/>
    <property type="match status" value="1"/>
</dbReference>
<comment type="caution">
    <text evidence="6">The sequence shown here is derived from an EMBL/GenBank/DDBJ whole genome shotgun (WGS) entry which is preliminary data.</text>
</comment>
<accession>A0A8B3FSC1</accession>
<dbReference type="SUPFAM" id="SSF53633">
    <property type="entry name" value="Carbamate kinase-like"/>
    <property type="match status" value="1"/>
</dbReference>
<dbReference type="GO" id="GO:0005524">
    <property type="term" value="F:ATP binding"/>
    <property type="evidence" value="ECO:0007669"/>
    <property type="project" value="UniProtKB-KW"/>
</dbReference>
<evidence type="ECO:0000256" key="3">
    <source>
        <dbReference type="ARBA" id="ARBA00022777"/>
    </source>
</evidence>
<name>A0A8B3FSC1_9ACTN</name>
<keyword evidence="2" id="KW-0547">Nucleotide-binding</keyword>
<dbReference type="PANTHER" id="PTHR43654">
    <property type="entry name" value="GLUTAMATE 5-KINASE"/>
    <property type="match status" value="1"/>
</dbReference>
<dbReference type="PANTHER" id="PTHR43654:SF1">
    <property type="entry name" value="ISOPENTENYL PHOSPHATE KINASE"/>
    <property type="match status" value="1"/>
</dbReference>
<dbReference type="OrthoDB" id="3685575at2"/>
<evidence type="ECO:0000313" key="6">
    <source>
        <dbReference type="EMBL" id="RLP09617.1"/>
    </source>
</evidence>
<evidence type="ECO:0000256" key="4">
    <source>
        <dbReference type="ARBA" id="ARBA00022840"/>
    </source>
</evidence>
<dbReference type="RefSeq" id="WP_119161862.1">
    <property type="nucleotide sequence ID" value="NZ_RCIV01000001.1"/>
</dbReference>
<keyword evidence="1" id="KW-0808">Transferase</keyword>